<dbReference type="SUPFAM" id="SSF53383">
    <property type="entry name" value="PLP-dependent transferases"/>
    <property type="match status" value="1"/>
</dbReference>
<keyword evidence="3 6" id="KW-0808">Transferase</keyword>
<dbReference type="GO" id="GO:0030170">
    <property type="term" value="F:pyridoxal phosphate binding"/>
    <property type="evidence" value="ECO:0007669"/>
    <property type="project" value="InterPro"/>
</dbReference>
<evidence type="ECO:0000256" key="4">
    <source>
        <dbReference type="ARBA" id="ARBA00022898"/>
    </source>
</evidence>
<evidence type="ECO:0000256" key="5">
    <source>
        <dbReference type="RuleBase" id="RU003560"/>
    </source>
</evidence>
<evidence type="ECO:0000313" key="6">
    <source>
        <dbReference type="EMBL" id="OPC80049.1"/>
    </source>
</evidence>
<dbReference type="PIRSF" id="PIRSF000521">
    <property type="entry name" value="Transaminase_4ab_Lys_Orn"/>
    <property type="match status" value="1"/>
</dbReference>
<protein>
    <submittedName>
        <fullName evidence="6">Aspartate aminotransferase family protein</fullName>
    </submittedName>
</protein>
<dbReference type="AlphaFoldDB" id="A0A1T3NT89"/>
<keyword evidence="2 6" id="KW-0032">Aminotransferase</keyword>
<dbReference type="Gene3D" id="3.90.1150.10">
    <property type="entry name" value="Aspartate Aminotransferase, domain 1"/>
    <property type="match status" value="1"/>
</dbReference>
<dbReference type="InterPro" id="IPR015421">
    <property type="entry name" value="PyrdxlP-dep_Trfase_major"/>
</dbReference>
<dbReference type="InterPro" id="IPR050103">
    <property type="entry name" value="Class-III_PLP-dep_AT"/>
</dbReference>
<dbReference type="PANTHER" id="PTHR11986:SF79">
    <property type="entry name" value="ACETYLORNITHINE AMINOTRANSFERASE, MITOCHONDRIAL"/>
    <property type="match status" value="1"/>
</dbReference>
<keyword evidence="7" id="KW-1185">Reference proteome</keyword>
<dbReference type="GO" id="GO:0008483">
    <property type="term" value="F:transaminase activity"/>
    <property type="evidence" value="ECO:0007669"/>
    <property type="project" value="UniProtKB-KW"/>
</dbReference>
<evidence type="ECO:0000313" key="7">
    <source>
        <dbReference type="Proteomes" id="UP000190037"/>
    </source>
</evidence>
<sequence>MTESAEERAAATVGVAQYRLGDAQLVRGEGIRSWDASGREYLDCVSGTFNLILGHHHPEVMAAVRAQTEELVFASSSFRTESTDRLMRDLVALAPPGLTRVNLRSSGGSTANEGAIRIAQHHTGRRDVIVPFRGHVGQTIAAAAYNGSSRMRAPFHMPPLGAVHVPDAYCFRCFYRQTPDSCGMLCVSRIEDFITYASSGSVACVLIEPISGMGGNIVPPPGYFPALRALCDEHGIVLIFDEIQTAFGRTGQMFAADLFGVVPHMMTVSKGLTGSGLPLAAILTEERMADWDRSLHGFTYGGHNLAAAAAVKTLEIVRRPGFLENVRRTGAILTERLGALRREHPMLGDVRGPGLMLGLELVRPDGGKAPELAHAFQRALHARGVLTRVSEHGLGNVIELRPPLILTPAEAHLIADRFGEALAVVAAEAVGRTTHAPRVGTARPDRAG</sequence>
<dbReference type="PANTHER" id="PTHR11986">
    <property type="entry name" value="AMINOTRANSFERASE CLASS III"/>
    <property type="match status" value="1"/>
</dbReference>
<dbReference type="Proteomes" id="UP000190037">
    <property type="component" value="Unassembled WGS sequence"/>
</dbReference>
<organism evidence="6 7">
    <name type="scientific">Embleya scabrispora</name>
    <dbReference type="NCBI Taxonomy" id="159449"/>
    <lineage>
        <taxon>Bacteria</taxon>
        <taxon>Bacillati</taxon>
        <taxon>Actinomycetota</taxon>
        <taxon>Actinomycetes</taxon>
        <taxon>Kitasatosporales</taxon>
        <taxon>Streptomycetaceae</taxon>
        <taxon>Embleya</taxon>
    </lineage>
</organism>
<dbReference type="Pfam" id="PF00202">
    <property type="entry name" value="Aminotran_3"/>
    <property type="match status" value="1"/>
</dbReference>
<dbReference type="InterPro" id="IPR005814">
    <property type="entry name" value="Aminotrans_3"/>
</dbReference>
<accession>A0A1T3NT89</accession>
<proteinExistence type="inferred from homology"/>
<dbReference type="GO" id="GO:0042802">
    <property type="term" value="F:identical protein binding"/>
    <property type="evidence" value="ECO:0007669"/>
    <property type="project" value="TreeGrafter"/>
</dbReference>
<reference evidence="6 7" key="1">
    <citation type="submission" date="2017-03" db="EMBL/GenBank/DDBJ databases">
        <title>Draft genome sequence of Streptomyces scabrisporus NF3, endophyte isolated from Amphipterygium adstringens.</title>
        <authorList>
            <person name="Vazquez M."/>
            <person name="Ceapa C.D."/>
            <person name="Rodriguez Luna D."/>
            <person name="Sanchez Esquivel S."/>
        </authorList>
    </citation>
    <scope>NUCLEOTIDE SEQUENCE [LARGE SCALE GENOMIC DNA]</scope>
    <source>
        <strain evidence="6 7">NF3</strain>
    </source>
</reference>
<dbReference type="InterPro" id="IPR015424">
    <property type="entry name" value="PyrdxlP-dep_Trfase"/>
</dbReference>
<evidence type="ECO:0000256" key="3">
    <source>
        <dbReference type="ARBA" id="ARBA00022679"/>
    </source>
</evidence>
<gene>
    <name evidence="6" type="ORF">B4N89_02975</name>
</gene>
<dbReference type="EMBL" id="MWQN01000001">
    <property type="protein sequence ID" value="OPC80049.1"/>
    <property type="molecule type" value="Genomic_DNA"/>
</dbReference>
<comment type="similarity">
    <text evidence="5">Belongs to the class-III pyridoxal-phosphate-dependent aminotransferase family.</text>
</comment>
<evidence type="ECO:0000256" key="2">
    <source>
        <dbReference type="ARBA" id="ARBA00022576"/>
    </source>
</evidence>
<keyword evidence="4 5" id="KW-0663">Pyridoxal phosphate</keyword>
<dbReference type="RefSeq" id="WP_078974317.1">
    <property type="nucleotide sequence ID" value="NZ_MWQN01000001.1"/>
</dbReference>
<dbReference type="Gene3D" id="3.40.640.10">
    <property type="entry name" value="Type I PLP-dependent aspartate aminotransferase-like (Major domain)"/>
    <property type="match status" value="1"/>
</dbReference>
<dbReference type="OrthoDB" id="9801834at2"/>
<dbReference type="STRING" id="159449.B4N89_02975"/>
<dbReference type="PROSITE" id="PS00600">
    <property type="entry name" value="AA_TRANSFER_CLASS_3"/>
    <property type="match status" value="1"/>
</dbReference>
<name>A0A1T3NT89_9ACTN</name>
<comment type="caution">
    <text evidence="6">The sequence shown here is derived from an EMBL/GenBank/DDBJ whole genome shotgun (WGS) entry which is preliminary data.</text>
</comment>
<comment type="cofactor">
    <cofactor evidence="1">
        <name>pyridoxal 5'-phosphate</name>
        <dbReference type="ChEBI" id="CHEBI:597326"/>
    </cofactor>
</comment>
<evidence type="ECO:0000256" key="1">
    <source>
        <dbReference type="ARBA" id="ARBA00001933"/>
    </source>
</evidence>
<dbReference type="InterPro" id="IPR015422">
    <property type="entry name" value="PyrdxlP-dep_Trfase_small"/>
</dbReference>
<dbReference type="InterPro" id="IPR049704">
    <property type="entry name" value="Aminotrans_3_PPA_site"/>
</dbReference>
<dbReference type="CDD" id="cd00610">
    <property type="entry name" value="OAT_like"/>
    <property type="match status" value="1"/>
</dbReference>